<feature type="non-terminal residue" evidence="1">
    <location>
        <position position="109"/>
    </location>
</feature>
<proteinExistence type="predicted"/>
<gene>
    <name evidence="1" type="ORF">METZ01_LOCUS496342</name>
</gene>
<dbReference type="AlphaFoldDB" id="A0A383DI23"/>
<sequence>MPTDYSISLSAYIGKGTSKEKRIPDDFGKKQSLEGFDDIYQNIIDYIVRITYRIWEDRDVEYILETYSPTSKVYDDYGLQLGNQKIVDDTHHTTGAYSNIKLIADEVIW</sequence>
<evidence type="ECO:0000313" key="1">
    <source>
        <dbReference type="EMBL" id="SVE43488.1"/>
    </source>
</evidence>
<dbReference type="EMBL" id="UINC01217055">
    <property type="protein sequence ID" value="SVE43488.1"/>
    <property type="molecule type" value="Genomic_DNA"/>
</dbReference>
<reference evidence="1" key="1">
    <citation type="submission" date="2018-05" db="EMBL/GenBank/DDBJ databases">
        <authorList>
            <person name="Lanie J.A."/>
            <person name="Ng W.-L."/>
            <person name="Kazmierczak K.M."/>
            <person name="Andrzejewski T.M."/>
            <person name="Davidsen T.M."/>
            <person name="Wayne K.J."/>
            <person name="Tettelin H."/>
            <person name="Glass J.I."/>
            <person name="Rusch D."/>
            <person name="Podicherti R."/>
            <person name="Tsui H.-C.T."/>
            <person name="Winkler M.E."/>
        </authorList>
    </citation>
    <scope>NUCLEOTIDE SEQUENCE</scope>
</reference>
<protein>
    <submittedName>
        <fullName evidence="1">Uncharacterized protein</fullName>
    </submittedName>
</protein>
<accession>A0A383DI23</accession>
<name>A0A383DI23_9ZZZZ</name>
<organism evidence="1">
    <name type="scientific">marine metagenome</name>
    <dbReference type="NCBI Taxonomy" id="408172"/>
    <lineage>
        <taxon>unclassified sequences</taxon>
        <taxon>metagenomes</taxon>
        <taxon>ecological metagenomes</taxon>
    </lineage>
</organism>